<dbReference type="EMBL" id="VWAQ01000084">
    <property type="protein sequence ID" value="KAA5201432.1"/>
    <property type="molecule type" value="Genomic_DNA"/>
</dbReference>
<reference evidence="1 2" key="1">
    <citation type="journal article" date="2019" name="Nat. Med.">
        <title>A library of human gut bacterial isolates paired with longitudinal multiomics data enables mechanistic microbiome research.</title>
        <authorList>
            <person name="Poyet M."/>
            <person name="Groussin M."/>
            <person name="Gibbons S.M."/>
            <person name="Avila-Pacheco J."/>
            <person name="Jiang X."/>
            <person name="Kearney S.M."/>
            <person name="Perrotta A.R."/>
            <person name="Berdy B."/>
            <person name="Zhao S."/>
            <person name="Lieberman T.D."/>
            <person name="Swanson P.K."/>
            <person name="Smith M."/>
            <person name="Roesemann S."/>
            <person name="Alexander J.E."/>
            <person name="Rich S.A."/>
            <person name="Livny J."/>
            <person name="Vlamakis H."/>
            <person name="Clish C."/>
            <person name="Bullock K."/>
            <person name="Deik A."/>
            <person name="Scott J."/>
            <person name="Pierce K.A."/>
            <person name="Xavier R.J."/>
            <person name="Alm E.J."/>
        </authorList>
    </citation>
    <scope>NUCLEOTIDE SEQUENCE [LARGE SCALE GENOMIC DNA]</scope>
    <source>
        <strain evidence="1 2">BIOML-A1</strain>
    </source>
</reference>
<evidence type="ECO:0000313" key="2">
    <source>
        <dbReference type="Proteomes" id="UP000429838"/>
    </source>
</evidence>
<dbReference type="Proteomes" id="UP000429838">
    <property type="component" value="Unassembled WGS sequence"/>
</dbReference>
<name>A0A642KWG2_BACFG</name>
<comment type="caution">
    <text evidence="1">The sequence shown here is derived from an EMBL/GenBank/DDBJ whole genome shotgun (WGS) entry which is preliminary data.</text>
</comment>
<accession>A0A642KWG2</accession>
<protein>
    <recommendedName>
        <fullName evidence="3">Radical SAM protein</fullName>
    </recommendedName>
</protein>
<evidence type="ECO:0008006" key="3">
    <source>
        <dbReference type="Google" id="ProtNLM"/>
    </source>
</evidence>
<feature type="non-terminal residue" evidence="1">
    <location>
        <position position="94"/>
    </location>
</feature>
<dbReference type="AlphaFoldDB" id="A0A642KWG2"/>
<gene>
    <name evidence="1" type="ORF">F2Z25_24050</name>
</gene>
<sequence length="94" mass="11133">MKEGQPVKLHGVDVRIMDEEQAWHLNRLKMKQNIHIAWDLPQLDLTERLKEMVKYVKPYKITCYVLIGFNSTVEQDLFRLNVLRELGITPFVIP</sequence>
<proteinExistence type="predicted"/>
<evidence type="ECO:0000313" key="1">
    <source>
        <dbReference type="EMBL" id="KAA5201432.1"/>
    </source>
</evidence>
<organism evidence="1 2">
    <name type="scientific">Bacteroides fragilis</name>
    <dbReference type="NCBI Taxonomy" id="817"/>
    <lineage>
        <taxon>Bacteria</taxon>
        <taxon>Pseudomonadati</taxon>
        <taxon>Bacteroidota</taxon>
        <taxon>Bacteroidia</taxon>
        <taxon>Bacteroidales</taxon>
        <taxon>Bacteroidaceae</taxon>
        <taxon>Bacteroides</taxon>
    </lineage>
</organism>